<dbReference type="Proteomes" id="UP001066276">
    <property type="component" value="Chromosome 2_1"/>
</dbReference>
<protein>
    <submittedName>
        <fullName evidence="2">Uncharacterized protein</fullName>
    </submittedName>
</protein>
<evidence type="ECO:0000256" key="1">
    <source>
        <dbReference type="SAM" id="Phobius"/>
    </source>
</evidence>
<proteinExistence type="predicted"/>
<keyword evidence="1" id="KW-0472">Membrane</keyword>
<accession>A0AAV7VIX7</accession>
<reference evidence="2" key="1">
    <citation type="journal article" date="2022" name="bioRxiv">
        <title>Sequencing and chromosome-scale assembly of the giantPleurodeles waltlgenome.</title>
        <authorList>
            <person name="Brown T."/>
            <person name="Elewa A."/>
            <person name="Iarovenko S."/>
            <person name="Subramanian E."/>
            <person name="Araus A.J."/>
            <person name="Petzold A."/>
            <person name="Susuki M."/>
            <person name="Suzuki K.-i.T."/>
            <person name="Hayashi T."/>
            <person name="Toyoda A."/>
            <person name="Oliveira C."/>
            <person name="Osipova E."/>
            <person name="Leigh N.D."/>
            <person name="Simon A."/>
            <person name="Yun M.H."/>
        </authorList>
    </citation>
    <scope>NUCLEOTIDE SEQUENCE</scope>
    <source>
        <strain evidence="2">20211129_DDA</strain>
        <tissue evidence="2">Liver</tissue>
    </source>
</reference>
<dbReference type="EMBL" id="JANPWB010000003">
    <property type="protein sequence ID" value="KAJ1200485.1"/>
    <property type="molecule type" value="Genomic_DNA"/>
</dbReference>
<name>A0AAV7VIX7_PLEWA</name>
<organism evidence="2 3">
    <name type="scientific">Pleurodeles waltl</name>
    <name type="common">Iberian ribbed newt</name>
    <dbReference type="NCBI Taxonomy" id="8319"/>
    <lineage>
        <taxon>Eukaryota</taxon>
        <taxon>Metazoa</taxon>
        <taxon>Chordata</taxon>
        <taxon>Craniata</taxon>
        <taxon>Vertebrata</taxon>
        <taxon>Euteleostomi</taxon>
        <taxon>Amphibia</taxon>
        <taxon>Batrachia</taxon>
        <taxon>Caudata</taxon>
        <taxon>Salamandroidea</taxon>
        <taxon>Salamandridae</taxon>
        <taxon>Pleurodelinae</taxon>
        <taxon>Pleurodeles</taxon>
    </lineage>
</organism>
<evidence type="ECO:0000313" key="3">
    <source>
        <dbReference type="Proteomes" id="UP001066276"/>
    </source>
</evidence>
<sequence>MGVRHVASAGAGMAGWGQAGAAGDRWAMRRQVADSHIRVHATVVHAALVSALSSAPAHPQLWLTGSVAGSYLSPFILVLLWTQEQQQIQH</sequence>
<gene>
    <name evidence="2" type="ORF">NDU88_004309</name>
</gene>
<keyword evidence="1" id="KW-1133">Transmembrane helix</keyword>
<keyword evidence="3" id="KW-1185">Reference proteome</keyword>
<dbReference type="AlphaFoldDB" id="A0AAV7VIX7"/>
<comment type="caution">
    <text evidence="2">The sequence shown here is derived from an EMBL/GenBank/DDBJ whole genome shotgun (WGS) entry which is preliminary data.</text>
</comment>
<evidence type="ECO:0000313" key="2">
    <source>
        <dbReference type="EMBL" id="KAJ1200485.1"/>
    </source>
</evidence>
<feature type="transmembrane region" description="Helical" evidence="1">
    <location>
        <begin position="61"/>
        <end position="81"/>
    </location>
</feature>
<keyword evidence="1" id="KW-0812">Transmembrane</keyword>